<accession>A0A1F6VJ61</accession>
<dbReference type="PANTHER" id="PTHR43736:SF2">
    <property type="entry name" value="MUTT_NUDIX FAMILY PROTEIN"/>
    <property type="match status" value="1"/>
</dbReference>
<dbReference type="STRING" id="1801743.A2824_03710"/>
<evidence type="ECO:0000313" key="3">
    <source>
        <dbReference type="EMBL" id="OGI69608.1"/>
    </source>
</evidence>
<reference evidence="3 4" key="1">
    <citation type="journal article" date="2016" name="Nat. Commun.">
        <title>Thousands of microbial genomes shed light on interconnected biogeochemical processes in an aquifer system.</title>
        <authorList>
            <person name="Anantharaman K."/>
            <person name="Brown C.T."/>
            <person name="Hug L.A."/>
            <person name="Sharon I."/>
            <person name="Castelle C.J."/>
            <person name="Probst A.J."/>
            <person name="Thomas B.C."/>
            <person name="Singh A."/>
            <person name="Wilkins M.J."/>
            <person name="Karaoz U."/>
            <person name="Brodie E.L."/>
            <person name="Williams K.H."/>
            <person name="Hubbard S.S."/>
            <person name="Banfield J.F."/>
        </authorList>
    </citation>
    <scope>NUCLEOTIDE SEQUENCE [LARGE SCALE GENOMIC DNA]</scope>
</reference>
<dbReference type="Pfam" id="PF00293">
    <property type="entry name" value="NUDIX"/>
    <property type="match status" value="1"/>
</dbReference>
<gene>
    <name evidence="3" type="ORF">A2824_03710</name>
</gene>
<name>A0A1F6VJ61_9BACT</name>
<dbReference type="InterPro" id="IPR020084">
    <property type="entry name" value="NUDIX_hydrolase_CS"/>
</dbReference>
<organism evidence="3 4">
    <name type="scientific">Candidatus Nomurabacteria bacterium RIFCSPHIGHO2_01_FULL_42_16</name>
    <dbReference type="NCBI Taxonomy" id="1801743"/>
    <lineage>
        <taxon>Bacteria</taxon>
        <taxon>Candidatus Nomuraibacteriota</taxon>
    </lineage>
</organism>
<sequence>MNPDKNIESIVRAIVVKNDKILLCNNLKHNFYFLPGGHIEEGEPPEGALKRETLEELNKILQKTKYITKISNSFVQEGEQHDEVFLIYLVALEDYENIESKEDHIRFEWVPINNLSLVDFKPRKAISDILKSIKENKNFWIK</sequence>
<evidence type="ECO:0000259" key="2">
    <source>
        <dbReference type="PROSITE" id="PS51462"/>
    </source>
</evidence>
<evidence type="ECO:0000313" key="4">
    <source>
        <dbReference type="Proteomes" id="UP000178059"/>
    </source>
</evidence>
<proteinExistence type="predicted"/>
<feature type="domain" description="Nudix hydrolase" evidence="2">
    <location>
        <begin position="5"/>
        <end position="131"/>
    </location>
</feature>
<comment type="caution">
    <text evidence="3">The sequence shown here is derived from an EMBL/GenBank/DDBJ whole genome shotgun (WGS) entry which is preliminary data.</text>
</comment>
<dbReference type="InterPro" id="IPR000086">
    <property type="entry name" value="NUDIX_hydrolase_dom"/>
</dbReference>
<dbReference type="Proteomes" id="UP000178059">
    <property type="component" value="Unassembled WGS sequence"/>
</dbReference>
<dbReference type="EMBL" id="MFTT01000022">
    <property type="protein sequence ID" value="OGI69608.1"/>
    <property type="molecule type" value="Genomic_DNA"/>
</dbReference>
<dbReference type="PROSITE" id="PS51462">
    <property type="entry name" value="NUDIX"/>
    <property type="match status" value="1"/>
</dbReference>
<dbReference type="Gene3D" id="3.90.79.10">
    <property type="entry name" value="Nucleoside Triphosphate Pyrophosphohydrolase"/>
    <property type="match status" value="1"/>
</dbReference>
<dbReference type="AlphaFoldDB" id="A0A1F6VJ61"/>
<dbReference type="GO" id="GO:0016787">
    <property type="term" value="F:hydrolase activity"/>
    <property type="evidence" value="ECO:0007669"/>
    <property type="project" value="UniProtKB-KW"/>
</dbReference>
<keyword evidence="1" id="KW-0378">Hydrolase</keyword>
<protein>
    <recommendedName>
        <fullName evidence="2">Nudix hydrolase domain-containing protein</fullName>
    </recommendedName>
</protein>
<evidence type="ECO:0000256" key="1">
    <source>
        <dbReference type="ARBA" id="ARBA00022801"/>
    </source>
</evidence>
<dbReference type="PROSITE" id="PS00893">
    <property type="entry name" value="NUDIX_BOX"/>
    <property type="match status" value="1"/>
</dbReference>
<dbReference type="InterPro" id="IPR015797">
    <property type="entry name" value="NUDIX_hydrolase-like_dom_sf"/>
</dbReference>
<dbReference type="PANTHER" id="PTHR43736">
    <property type="entry name" value="ADP-RIBOSE PYROPHOSPHATASE"/>
    <property type="match status" value="1"/>
</dbReference>
<dbReference type="SUPFAM" id="SSF55811">
    <property type="entry name" value="Nudix"/>
    <property type="match status" value="1"/>
</dbReference>